<reference evidence="3" key="1">
    <citation type="journal article" date="2017" name="Nat. Commun.">
        <title>The asparagus genome sheds light on the origin and evolution of a young Y chromosome.</title>
        <authorList>
            <person name="Harkess A."/>
            <person name="Zhou J."/>
            <person name="Xu C."/>
            <person name="Bowers J.E."/>
            <person name="Van der Hulst R."/>
            <person name="Ayyampalayam S."/>
            <person name="Mercati F."/>
            <person name="Riccardi P."/>
            <person name="McKain M.R."/>
            <person name="Kakrana A."/>
            <person name="Tang H."/>
            <person name="Ray J."/>
            <person name="Groenendijk J."/>
            <person name="Arikit S."/>
            <person name="Mathioni S.M."/>
            <person name="Nakano M."/>
            <person name="Shan H."/>
            <person name="Telgmann-Rauber A."/>
            <person name="Kanno A."/>
            <person name="Yue Z."/>
            <person name="Chen H."/>
            <person name="Li W."/>
            <person name="Chen Y."/>
            <person name="Xu X."/>
            <person name="Zhang Y."/>
            <person name="Luo S."/>
            <person name="Chen H."/>
            <person name="Gao J."/>
            <person name="Mao Z."/>
            <person name="Pires J.C."/>
            <person name="Luo M."/>
            <person name="Kudrna D."/>
            <person name="Wing R.A."/>
            <person name="Meyers B.C."/>
            <person name="Yi K."/>
            <person name="Kong H."/>
            <person name="Lavrijsen P."/>
            <person name="Sunseri F."/>
            <person name="Falavigna A."/>
            <person name="Ye Y."/>
            <person name="Leebens-Mack J.H."/>
            <person name="Chen G."/>
        </authorList>
    </citation>
    <scope>NUCLEOTIDE SEQUENCE [LARGE SCALE GENOMIC DNA]</scope>
    <source>
        <strain evidence="3">cv. DH0086</strain>
    </source>
</reference>
<name>A0A5P1FC12_ASPOF</name>
<dbReference type="OMA" id="IRSHQIC"/>
<gene>
    <name evidence="2" type="ORF">A4U43_C03F18920</name>
</gene>
<evidence type="ECO:0000313" key="2">
    <source>
        <dbReference type="EMBL" id="ONK75632.1"/>
    </source>
</evidence>
<dbReference type="GO" id="GO:0072318">
    <property type="term" value="P:clathrin coat disassembly"/>
    <property type="evidence" value="ECO:0007669"/>
    <property type="project" value="TreeGrafter"/>
</dbReference>
<feature type="compositionally biased region" description="Basic and acidic residues" evidence="1">
    <location>
        <begin position="209"/>
        <end position="224"/>
    </location>
</feature>
<dbReference type="Gramene" id="ONK75632">
    <property type="protein sequence ID" value="ONK75632"/>
    <property type="gene ID" value="A4U43_C03F18920"/>
</dbReference>
<dbReference type="GO" id="GO:0072583">
    <property type="term" value="P:clathrin-dependent endocytosis"/>
    <property type="evidence" value="ECO:0007669"/>
    <property type="project" value="TreeGrafter"/>
</dbReference>
<protein>
    <submittedName>
        <fullName evidence="2">Uncharacterized protein</fullName>
    </submittedName>
</protein>
<dbReference type="GO" id="GO:0031982">
    <property type="term" value="C:vesicle"/>
    <property type="evidence" value="ECO:0007669"/>
    <property type="project" value="TreeGrafter"/>
</dbReference>
<feature type="region of interest" description="Disordered" evidence="1">
    <location>
        <begin position="201"/>
        <end position="259"/>
    </location>
</feature>
<keyword evidence="3" id="KW-1185">Reference proteome</keyword>
<dbReference type="Proteomes" id="UP000243459">
    <property type="component" value="Chromosome 3"/>
</dbReference>
<organism evidence="2 3">
    <name type="scientific">Asparagus officinalis</name>
    <name type="common">Garden asparagus</name>
    <dbReference type="NCBI Taxonomy" id="4686"/>
    <lineage>
        <taxon>Eukaryota</taxon>
        <taxon>Viridiplantae</taxon>
        <taxon>Streptophyta</taxon>
        <taxon>Embryophyta</taxon>
        <taxon>Tracheophyta</taxon>
        <taxon>Spermatophyta</taxon>
        <taxon>Magnoliopsida</taxon>
        <taxon>Liliopsida</taxon>
        <taxon>Asparagales</taxon>
        <taxon>Asparagaceae</taxon>
        <taxon>Asparagoideae</taxon>
        <taxon>Asparagus</taxon>
    </lineage>
</organism>
<dbReference type="EMBL" id="CM007383">
    <property type="protein sequence ID" value="ONK75632.1"/>
    <property type="molecule type" value="Genomic_DNA"/>
</dbReference>
<dbReference type="PANTHER" id="PTHR23172">
    <property type="entry name" value="AUXILIN/CYCLIN G-ASSOCIATED KINASE-RELATED"/>
    <property type="match status" value="1"/>
</dbReference>
<evidence type="ECO:0000313" key="3">
    <source>
        <dbReference type="Proteomes" id="UP000243459"/>
    </source>
</evidence>
<dbReference type="GO" id="GO:0005737">
    <property type="term" value="C:cytoplasm"/>
    <property type="evidence" value="ECO:0007669"/>
    <property type="project" value="TreeGrafter"/>
</dbReference>
<accession>A0A5P1FC12</accession>
<dbReference type="GO" id="GO:0030276">
    <property type="term" value="F:clathrin binding"/>
    <property type="evidence" value="ECO:0007669"/>
    <property type="project" value="TreeGrafter"/>
</dbReference>
<dbReference type="AlphaFoldDB" id="A0A5P1FC12"/>
<evidence type="ECO:0000256" key="1">
    <source>
        <dbReference type="SAM" id="MobiDB-lite"/>
    </source>
</evidence>
<sequence>MYLTKLGGGGDDFEVFRCAFPHSYGDVFRCASKSNDYAEIFGGISVACSIPFLDLPPPAEDFEGVGELIDYQEIFGGFNGGDFGVDYEELFKGKRTTGESSASSNGRIRTDVMFGQHAEVLGISPVVATKDHVSCSNENKFLSSSDHLDDGPKQYNMLYHRTSRGSVDDVINGKIHITELHVVPEYTPMINSCDLEQNVVPPTSPTDNAKSHGADWGTHHKEYSSGHTAPEDDPVNLKHHSRFSSNYSASSGDMPHSDVPYVSVSDINLRTRPSKVPPPSRAPPKLVSKQENIRSHQICYRVGASKNHGVQGVAKDSSSCFLDVEIDASSAAAASAAAMKYIMSI</sequence>
<dbReference type="PANTHER" id="PTHR23172:SF87">
    <property type="entry name" value="CHAPERONE DNAJ-DOMAIN SUPERFAMILY PROTEIN"/>
    <property type="match status" value="1"/>
</dbReference>
<proteinExistence type="predicted"/>
<feature type="region of interest" description="Disordered" evidence="1">
    <location>
        <begin position="271"/>
        <end position="290"/>
    </location>
</feature>